<name>A0A7W9IJK7_9ACTN</name>
<keyword evidence="3" id="KW-1185">Reference proteome</keyword>
<dbReference type="EMBL" id="JACHMP010000001">
    <property type="protein sequence ID" value="MBB5821229.1"/>
    <property type="molecule type" value="Genomic_DNA"/>
</dbReference>
<keyword evidence="1" id="KW-0812">Transmembrane</keyword>
<evidence type="ECO:0000313" key="2">
    <source>
        <dbReference type="EMBL" id="MBB5821229.1"/>
    </source>
</evidence>
<comment type="caution">
    <text evidence="2">The sequence shown here is derived from an EMBL/GenBank/DDBJ whole genome shotgun (WGS) entry which is preliminary data.</text>
</comment>
<dbReference type="AlphaFoldDB" id="A0A7W9IJK7"/>
<feature type="transmembrane region" description="Helical" evidence="1">
    <location>
        <begin position="121"/>
        <end position="142"/>
    </location>
</feature>
<reference evidence="2 3" key="1">
    <citation type="submission" date="2020-08" db="EMBL/GenBank/DDBJ databases">
        <title>Sequencing the genomes of 1000 actinobacteria strains.</title>
        <authorList>
            <person name="Klenk H.-P."/>
        </authorList>
    </citation>
    <scope>NUCLEOTIDE SEQUENCE [LARGE SCALE GENOMIC DNA]</scope>
    <source>
        <strain evidence="2 3">DSM 46887</strain>
    </source>
</reference>
<evidence type="ECO:0000256" key="1">
    <source>
        <dbReference type="SAM" id="Phobius"/>
    </source>
</evidence>
<proteinExistence type="predicted"/>
<evidence type="ECO:0008006" key="4">
    <source>
        <dbReference type="Google" id="ProtNLM"/>
    </source>
</evidence>
<dbReference type="RefSeq" id="WP_184545065.1">
    <property type="nucleotide sequence ID" value="NZ_JACHMP010000001.1"/>
</dbReference>
<feature type="transmembrane region" description="Helical" evidence="1">
    <location>
        <begin position="94"/>
        <end position="115"/>
    </location>
</feature>
<accession>A0A7W9IJK7</accession>
<gene>
    <name evidence="2" type="ORF">F4562_004291</name>
</gene>
<feature type="transmembrane region" description="Helical" evidence="1">
    <location>
        <begin position="54"/>
        <end position="73"/>
    </location>
</feature>
<sequence length="156" mass="16360">MNISPEDAARSLADARAVQAQALRAEPSFPTWFTTGVGLFATGIAFVTEPGTPPAVIVPALVVLTGVLVAMVLRLARGARLRVHRSVIEREAMLGYTGWVLASVAVAFAVAFPLAGAGVRYAGGYGCLAMTAFMAATGPFVARWISRRLAARAESR</sequence>
<organism evidence="2 3">
    <name type="scientific">Streptosporangium becharense</name>
    <dbReference type="NCBI Taxonomy" id="1816182"/>
    <lineage>
        <taxon>Bacteria</taxon>
        <taxon>Bacillati</taxon>
        <taxon>Actinomycetota</taxon>
        <taxon>Actinomycetes</taxon>
        <taxon>Streptosporangiales</taxon>
        <taxon>Streptosporangiaceae</taxon>
        <taxon>Streptosporangium</taxon>
    </lineage>
</organism>
<evidence type="ECO:0000313" key="3">
    <source>
        <dbReference type="Proteomes" id="UP000540685"/>
    </source>
</evidence>
<keyword evidence="1" id="KW-1133">Transmembrane helix</keyword>
<dbReference type="Proteomes" id="UP000540685">
    <property type="component" value="Unassembled WGS sequence"/>
</dbReference>
<keyword evidence="1" id="KW-0472">Membrane</keyword>
<protein>
    <recommendedName>
        <fullName evidence="4">Transmembrane protein</fullName>
    </recommendedName>
</protein>
<feature type="transmembrane region" description="Helical" evidence="1">
    <location>
        <begin position="29"/>
        <end position="48"/>
    </location>
</feature>